<dbReference type="Proteomes" id="UP000474640">
    <property type="component" value="Unassembled WGS sequence"/>
</dbReference>
<comment type="caution">
    <text evidence="1">The sequence shown here is derived from an EMBL/GenBank/DDBJ whole genome shotgun (WGS) entry which is preliminary data.</text>
</comment>
<organism evidence="1 2">
    <name type="scientific">Orbilia oligospora</name>
    <name type="common">Nematode-trapping fungus</name>
    <name type="synonym">Arthrobotrys oligospora</name>
    <dbReference type="NCBI Taxonomy" id="2813651"/>
    <lineage>
        <taxon>Eukaryota</taxon>
        <taxon>Fungi</taxon>
        <taxon>Dikarya</taxon>
        <taxon>Ascomycota</taxon>
        <taxon>Pezizomycotina</taxon>
        <taxon>Orbiliomycetes</taxon>
        <taxon>Orbiliales</taxon>
        <taxon>Orbiliaceae</taxon>
        <taxon>Orbilia</taxon>
    </lineage>
</organism>
<dbReference type="EMBL" id="JAABOJ010000064">
    <property type="protein sequence ID" value="KAF3272446.1"/>
    <property type="molecule type" value="Genomic_DNA"/>
</dbReference>
<accession>A0A7C8R4U6</accession>
<evidence type="ECO:0000313" key="2">
    <source>
        <dbReference type="Proteomes" id="UP000474640"/>
    </source>
</evidence>
<name>A0A7C8R4U6_ORBOL</name>
<reference evidence="1 2" key="1">
    <citation type="submission" date="2020-01" db="EMBL/GenBank/DDBJ databases">
        <authorList>
            <person name="Palmer J.M."/>
        </authorList>
    </citation>
    <scope>NUCLEOTIDE SEQUENCE [LARGE SCALE GENOMIC DNA]</scope>
    <source>
        <strain evidence="1 2">TWF970</strain>
    </source>
</reference>
<sequence length="80" mass="9218">MFLHDPDIAIVDQSYVDARFASYFYLQSERSEQYFSVLVDVQILERESLRVMSWPDGTLIRLNAIQTNYGVTPVPGFLGK</sequence>
<dbReference type="AlphaFoldDB" id="A0A7C8R4U6"/>
<feature type="non-terminal residue" evidence="1">
    <location>
        <position position="80"/>
    </location>
</feature>
<gene>
    <name evidence="1" type="ORF">TWF970_010072</name>
</gene>
<protein>
    <submittedName>
        <fullName evidence="1">Uncharacterized protein</fullName>
    </submittedName>
</protein>
<evidence type="ECO:0000313" key="1">
    <source>
        <dbReference type="EMBL" id="KAF3272446.1"/>
    </source>
</evidence>
<proteinExistence type="predicted"/>